<evidence type="ECO:0000256" key="3">
    <source>
        <dbReference type="ARBA" id="ARBA00035365"/>
    </source>
</evidence>
<evidence type="ECO:0000313" key="6">
    <source>
        <dbReference type="Proteomes" id="UP000824540"/>
    </source>
</evidence>
<evidence type="ECO:0000256" key="2">
    <source>
        <dbReference type="ARBA" id="ARBA00035170"/>
    </source>
</evidence>
<comment type="similarity">
    <text evidence="1">Belongs to the bacterial ribosomal protein bS6 family.</text>
</comment>
<dbReference type="Gene3D" id="3.30.70.60">
    <property type="match status" value="1"/>
</dbReference>
<dbReference type="Proteomes" id="UP000824540">
    <property type="component" value="Unassembled WGS sequence"/>
</dbReference>
<keyword evidence="6" id="KW-1185">Reference proteome</keyword>
<dbReference type="EMBL" id="JAFBMS010000020">
    <property type="protein sequence ID" value="KAG9344432.1"/>
    <property type="molecule type" value="Genomic_DNA"/>
</dbReference>
<feature type="region of interest" description="Disordered" evidence="4">
    <location>
        <begin position="101"/>
        <end position="121"/>
    </location>
</feature>
<dbReference type="GO" id="GO:0005763">
    <property type="term" value="C:mitochondrial small ribosomal subunit"/>
    <property type="evidence" value="ECO:0007669"/>
    <property type="project" value="TreeGrafter"/>
</dbReference>
<dbReference type="InterPro" id="IPR014717">
    <property type="entry name" value="Transl_elong_EF1B/ribsomal_bS6"/>
</dbReference>
<evidence type="ECO:0000256" key="4">
    <source>
        <dbReference type="SAM" id="MobiDB-lite"/>
    </source>
</evidence>
<organism evidence="5 6">
    <name type="scientific">Albula glossodonta</name>
    <name type="common">roundjaw bonefish</name>
    <dbReference type="NCBI Taxonomy" id="121402"/>
    <lineage>
        <taxon>Eukaryota</taxon>
        <taxon>Metazoa</taxon>
        <taxon>Chordata</taxon>
        <taxon>Craniata</taxon>
        <taxon>Vertebrata</taxon>
        <taxon>Euteleostomi</taxon>
        <taxon>Actinopterygii</taxon>
        <taxon>Neopterygii</taxon>
        <taxon>Teleostei</taxon>
        <taxon>Albuliformes</taxon>
        <taxon>Albulidae</taxon>
        <taxon>Albula</taxon>
    </lineage>
</organism>
<dbReference type="PANTHER" id="PTHR21011">
    <property type="entry name" value="MITOCHONDRIAL 28S RIBOSOMAL PROTEIN S6"/>
    <property type="match status" value="1"/>
</dbReference>
<name>A0A8T2P474_9TELE</name>
<dbReference type="GO" id="GO:0006412">
    <property type="term" value="P:translation"/>
    <property type="evidence" value="ECO:0007669"/>
    <property type="project" value="InterPro"/>
</dbReference>
<evidence type="ECO:0000256" key="1">
    <source>
        <dbReference type="ARBA" id="ARBA00009512"/>
    </source>
</evidence>
<dbReference type="OrthoDB" id="268530at2759"/>
<dbReference type="AlphaFoldDB" id="A0A8T2P474"/>
<protein>
    <recommendedName>
        <fullName evidence="2">Small ribosomal subunit protein bS6m</fullName>
    </recommendedName>
    <alternativeName>
        <fullName evidence="3">28S ribosomal protein S6, mitochondrial</fullName>
    </alternativeName>
</protein>
<dbReference type="CDD" id="cd15465">
    <property type="entry name" value="bS6_mito"/>
    <property type="match status" value="1"/>
</dbReference>
<dbReference type="SUPFAM" id="SSF54995">
    <property type="entry name" value="Ribosomal protein S6"/>
    <property type="match status" value="1"/>
</dbReference>
<proteinExistence type="inferred from homology"/>
<dbReference type="Pfam" id="PF01250">
    <property type="entry name" value="Ribosomal_S6"/>
    <property type="match status" value="1"/>
</dbReference>
<dbReference type="PANTHER" id="PTHR21011:SF1">
    <property type="entry name" value="SMALL RIBOSOMAL SUBUNIT PROTEIN BS6M"/>
    <property type="match status" value="1"/>
</dbReference>
<dbReference type="GO" id="GO:0003735">
    <property type="term" value="F:structural constituent of ribosome"/>
    <property type="evidence" value="ECO:0007669"/>
    <property type="project" value="InterPro"/>
</dbReference>
<evidence type="ECO:0000313" key="5">
    <source>
        <dbReference type="EMBL" id="KAG9344432.1"/>
    </source>
</evidence>
<dbReference type="GO" id="GO:0070181">
    <property type="term" value="F:small ribosomal subunit rRNA binding"/>
    <property type="evidence" value="ECO:0007669"/>
    <property type="project" value="TreeGrafter"/>
</dbReference>
<dbReference type="NCBIfam" id="TIGR00166">
    <property type="entry name" value="S6"/>
    <property type="match status" value="1"/>
</dbReference>
<dbReference type="InterPro" id="IPR000529">
    <property type="entry name" value="Ribosomal_bS6"/>
</dbReference>
<reference evidence="5" key="1">
    <citation type="thesis" date="2021" institute="BYU ScholarsArchive" country="Provo, UT, USA">
        <title>Applications of and Algorithms for Genome Assembly and Genomic Analyses with an Emphasis on Marine Teleosts.</title>
        <authorList>
            <person name="Pickett B.D."/>
        </authorList>
    </citation>
    <scope>NUCLEOTIDE SEQUENCE</scope>
    <source>
        <strain evidence="5">HI-2016</strain>
    </source>
</reference>
<gene>
    <name evidence="5" type="ORF">JZ751_011102</name>
</gene>
<dbReference type="InterPro" id="IPR035980">
    <property type="entry name" value="Ribosomal_bS6_sf"/>
</dbReference>
<comment type="caution">
    <text evidence="5">The sequence shown here is derived from an EMBL/GenBank/DDBJ whole genome shotgun (WGS) entry which is preliminary data.</text>
</comment>
<sequence length="121" mass="13697">MPRYELSLILRAMQRPQVASVLRRTVETLIERGAVVRGLESLGERSLPYKISKHGLRHTRGGYFLVDFHATPTILPEFLDYLERDVDVVRQTVLKNEAQVGKTHCCGPPPTQSKSTETHSN</sequence>
<accession>A0A8T2P474</accession>